<proteinExistence type="predicted"/>
<dbReference type="EMBL" id="JAUTXU010000151">
    <property type="protein sequence ID" value="KAK3703430.1"/>
    <property type="molecule type" value="Genomic_DNA"/>
</dbReference>
<sequence length="897" mass="99527">MSASVNVPTDPKVRDKDINSKLQLYGIYAAFAQGKVPSNKQIDVAMNSALAWGPMNKPSSKLSSEGQHLVADLRDVIEKTKVMLLTKNDGNLLQDFIWQTQGMGAHNAPGKPNAPIGKDQARQHGQEAVEGLRTLGTLLITNGQFRKLLNDATILLRDMAGDAASKAATKVNPSEDQLNQIDAAAEDNTWHEKPDVGGMKQNLRSQMPIGKKDLKDAANAGSGDATQSAHPGGSRDPADAAQRAGEQGSQSVDAQQGARTGAQTAKNKLNERFDEDQKEKARQYREKTRNYFKEKVPKDRRDNVVFRLKKMVVEVQSHRDYQQAIETLLRMAEEYTGHAKDMGSQTQNSAKGAANQDSLKTVETDLRLILERFANNTSFDDLFDAINQIYRDADKDPELRNWFKNMDRYIRRCLQEEGYILDDQANEEWNVLYDQGNFLLRERYRNHTNRLMDEVKFLAGQFEEDKQNTAFARSIEKLFQDLGNDQDGKPQFKPHLLKDLSEVLIPGLFEHIRYVPIPRIEYSDHMIDAVVENLVIEGDNLAPNSMEFGSDNYWKWGRKGTASKNKNKAMLSVSGIQMDLRDVAYYVKKKEGFPGITDKGVMDIFLGGTGLGFKVSMETADKSDKNHFFKINSVVVDIKNINIKLKQSNHKLLFALVKPLLLKVMKPVIMKVVEKQVRDNVEKLDAMLYRVKQEVDRAKEEAKANPDPEHVQNMYQQYFNAFQREMQKGQEKKQKAEESSGKVNVAVTQQDSMFKNISLPGGISTKATEYKQLADKGDKWESPVFGIGSARESSNIPPAGKPQRKPHNVTPAELQPKSGGNASAPSYGSQPGGGYGNDGSGYGNNTGAGYGSNTGSGYGNATGTGYAGGNTGANYGSNTTGTQYGTVAPQHGDLNYR</sequence>
<evidence type="ECO:0000313" key="2">
    <source>
        <dbReference type="Proteomes" id="UP001281147"/>
    </source>
</evidence>
<protein>
    <submittedName>
        <fullName evidence="1">Uncharacterized protein</fullName>
    </submittedName>
</protein>
<accession>A0ACC3MV26</accession>
<organism evidence="1 2">
    <name type="scientific">Vermiconidia calcicola</name>
    <dbReference type="NCBI Taxonomy" id="1690605"/>
    <lineage>
        <taxon>Eukaryota</taxon>
        <taxon>Fungi</taxon>
        <taxon>Dikarya</taxon>
        <taxon>Ascomycota</taxon>
        <taxon>Pezizomycotina</taxon>
        <taxon>Dothideomycetes</taxon>
        <taxon>Dothideomycetidae</taxon>
        <taxon>Mycosphaerellales</taxon>
        <taxon>Extremaceae</taxon>
        <taxon>Vermiconidia</taxon>
    </lineage>
</organism>
<reference evidence="1" key="1">
    <citation type="submission" date="2023-07" db="EMBL/GenBank/DDBJ databases">
        <title>Black Yeasts Isolated from many extreme environments.</title>
        <authorList>
            <person name="Coleine C."/>
            <person name="Stajich J.E."/>
            <person name="Selbmann L."/>
        </authorList>
    </citation>
    <scope>NUCLEOTIDE SEQUENCE</scope>
    <source>
        <strain evidence="1">CCFEE 5714</strain>
    </source>
</reference>
<comment type="caution">
    <text evidence="1">The sequence shown here is derived from an EMBL/GenBank/DDBJ whole genome shotgun (WGS) entry which is preliminary data.</text>
</comment>
<evidence type="ECO:0000313" key="1">
    <source>
        <dbReference type="EMBL" id="KAK3703430.1"/>
    </source>
</evidence>
<gene>
    <name evidence="1" type="ORF">LTR37_014420</name>
</gene>
<dbReference type="Proteomes" id="UP001281147">
    <property type="component" value="Unassembled WGS sequence"/>
</dbReference>
<name>A0ACC3MV26_9PEZI</name>
<keyword evidence="2" id="KW-1185">Reference proteome</keyword>